<feature type="compositionally biased region" description="Polar residues" evidence="1">
    <location>
        <begin position="614"/>
        <end position="623"/>
    </location>
</feature>
<feature type="region of interest" description="Disordered" evidence="1">
    <location>
        <begin position="420"/>
        <end position="442"/>
    </location>
</feature>
<feature type="compositionally biased region" description="Basic and acidic residues" evidence="1">
    <location>
        <begin position="624"/>
        <end position="641"/>
    </location>
</feature>
<evidence type="ECO:0000256" key="1">
    <source>
        <dbReference type="SAM" id="MobiDB-lite"/>
    </source>
</evidence>
<dbReference type="GeneID" id="110982514"/>
<dbReference type="InterPro" id="IPR009091">
    <property type="entry name" value="RCC1/BLIP-II"/>
</dbReference>
<feature type="compositionally biased region" description="Low complexity" evidence="1">
    <location>
        <begin position="479"/>
        <end position="490"/>
    </location>
</feature>
<evidence type="ECO:0000313" key="3">
    <source>
        <dbReference type="RefSeq" id="XP_022096649.1"/>
    </source>
</evidence>
<feature type="compositionally biased region" description="Polar residues" evidence="1">
    <location>
        <begin position="682"/>
        <end position="718"/>
    </location>
</feature>
<dbReference type="KEGG" id="aplc:110982514"/>
<dbReference type="Pfam" id="PF19193">
    <property type="entry name" value="Tectonin"/>
    <property type="match status" value="1"/>
</dbReference>
<feature type="region of interest" description="Disordered" evidence="1">
    <location>
        <begin position="1"/>
        <end position="29"/>
    </location>
</feature>
<feature type="region of interest" description="Disordered" evidence="1">
    <location>
        <begin position="473"/>
        <end position="718"/>
    </location>
</feature>
<dbReference type="SUPFAM" id="SSF50978">
    <property type="entry name" value="WD40 repeat-like"/>
    <property type="match status" value="1"/>
</dbReference>
<evidence type="ECO:0000313" key="4">
    <source>
        <dbReference type="RefSeq" id="XP_022096650.1"/>
    </source>
</evidence>
<dbReference type="Pfam" id="PF06462">
    <property type="entry name" value="Hyd_WA"/>
    <property type="match status" value="3"/>
</dbReference>
<name>A0A8B7YVY4_ACAPL</name>
<dbReference type="GO" id="GO:0032527">
    <property type="term" value="P:protein exit from endoplasmic reticulum"/>
    <property type="evidence" value="ECO:0007669"/>
    <property type="project" value="TreeGrafter"/>
</dbReference>
<dbReference type="RefSeq" id="XP_022096651.1">
    <property type="nucleotide sequence ID" value="XM_022240959.1"/>
</dbReference>
<reference evidence="3 4" key="1">
    <citation type="submission" date="2025-04" db="UniProtKB">
        <authorList>
            <consortium name="RefSeq"/>
        </authorList>
    </citation>
    <scope>IDENTIFICATION</scope>
</reference>
<dbReference type="CTD" id="9895"/>
<evidence type="ECO:0000313" key="5">
    <source>
        <dbReference type="RefSeq" id="XP_022096651.1"/>
    </source>
</evidence>
<dbReference type="PANTHER" id="PTHR23287">
    <property type="entry name" value="RUBY-EYE2-LIKE PROTEIN"/>
    <property type="match status" value="1"/>
</dbReference>
<evidence type="ECO:0000313" key="2">
    <source>
        <dbReference type="Proteomes" id="UP000694845"/>
    </source>
</evidence>
<dbReference type="PANTHER" id="PTHR23287:SF16">
    <property type="entry name" value="TECTONIN BETA-PROPELLER REPEAT-CONTAINING PROTEIN 2"/>
    <property type="match status" value="1"/>
</dbReference>
<dbReference type="OMA" id="WFRTGVC"/>
<dbReference type="SUPFAM" id="SSF50985">
    <property type="entry name" value="RCC1/BLIP-II"/>
    <property type="match status" value="1"/>
</dbReference>
<dbReference type="Proteomes" id="UP000694845">
    <property type="component" value="Unplaced"/>
</dbReference>
<dbReference type="InterPro" id="IPR036322">
    <property type="entry name" value="WD40_repeat_dom_sf"/>
</dbReference>
<dbReference type="InterPro" id="IPR015943">
    <property type="entry name" value="WD40/YVTN_repeat-like_dom_sf"/>
</dbReference>
<dbReference type="OrthoDB" id="9930272at2759"/>
<dbReference type="SMART" id="SM00706">
    <property type="entry name" value="TECPR"/>
    <property type="match status" value="9"/>
</dbReference>
<dbReference type="RefSeq" id="XP_022096650.1">
    <property type="nucleotide sequence ID" value="XM_022240958.1"/>
</dbReference>
<feature type="compositionally biased region" description="Basic and acidic residues" evidence="1">
    <location>
        <begin position="549"/>
        <end position="564"/>
    </location>
</feature>
<feature type="compositionally biased region" description="Basic residues" evidence="1">
    <location>
        <begin position="582"/>
        <end position="594"/>
    </location>
</feature>
<organism evidence="2 4">
    <name type="scientific">Acanthaster planci</name>
    <name type="common">Crown-of-thorns starfish</name>
    <dbReference type="NCBI Taxonomy" id="133434"/>
    <lineage>
        <taxon>Eukaryota</taxon>
        <taxon>Metazoa</taxon>
        <taxon>Echinodermata</taxon>
        <taxon>Eleutherozoa</taxon>
        <taxon>Asterozoa</taxon>
        <taxon>Asteroidea</taxon>
        <taxon>Valvatacea</taxon>
        <taxon>Valvatida</taxon>
        <taxon>Acanthasteridae</taxon>
        <taxon>Acanthaster</taxon>
    </lineage>
</organism>
<keyword evidence="2" id="KW-1185">Reference proteome</keyword>
<sequence length="1532" mass="169393">MDTGNERGRDHVVDKTRDEDQSNLIPGSESPDINLDVTLNVLPELCEFAPLDFLLQQLPRKAQRASRALPAITVEFTCLDVNKDFIVLGANFSIVFVYDRHENTFVKLRCEDRGCRITCVKLLTSIDHQIAVGTSSGQVEVYLLPAKRPGQIFKELKKFLIDGGHRSSVTCAEWSTNGMKLFTADAAGCVVYSDVDFYENECHSEHIHKEDMPVVQLNYAHKILIISTFSRTVLCHTDENYRLQQVGQQPRKNKGYFGGHFVPGLCKASDATLYATRPGLRMWHATVDGTVQKTLKFKHLLASQHQTIMLQSSTRSVVRNTTDLQFGPVLFFNESYVLTWSHNLLVVLDIHGPNGARVVASSQGDLGSIISVATSGDEIYVLRREPYRPLVRIATTPDFTPPKELPTLSEAEHLLKVPGPAMNSSKIAGSDSPSAQRKTSFKQGLSAMRSLFSKAKEEIADTTAKLMVPKFGKHESDEGQSAGSSWQSSQDNTPVSSGETPDASLSPELLAAQFAAKTNISREHSSHEMAQVQTEPCETAQATDQSPEQIRDEPPAVTLSEKKLLQIGQESYDEVLFQPVRQTKKKKKKSHKASKKELADRSATPSPIPDELNTPPNESSRSGLETDRNRSDSTKSDDQRLKPNSFMADNHSNRSDSFSSDSRKGHSDSVNSTGSDGHMNDILSNSSGASKSPSLNTESNLIHQENPQVSESIQSESVRQIDDVDIGQVALESPEIGHADCHQYPPGRVILGGVISSSVDNAATCLGTPTDSSMPNPSPRDFPGTLRSWEGTPKIPERAIQKGGRWTECTDSIHSLRSDADNLKLDFDSTVSSEVLDQHTRLLNKEPSPSSGSAVPLRLDLRKSDSTDEEFYGKYLPETPSSEANSPPAVFVAEESLYGAHQEPVPACVDAGAHDNDEGTAEETPIPENIQQRFAGSWMQCSTPGYIMQLVVSDKHVWCVDNRDKVYHSLVSNVTIKWNKLKDSAMQIASSPNGNIVWRLHRKSGTAFACAPISPLSPIGTKWYEASKGAIHICLDENMAWVVKTNGDIYVHKGISRDLPLTREERVNSNAYVVQIAANRGVVWAIGSNKKVMYRSDISRTVPEGKNWMDLDGDDLKLRFVSVALDSRNIGWGIDDDGLVWFRTGVTPGFPRGDDKKWWQVPMGEYLMQDPNALKMLLNIAGNNATVDRMTTWLKRQYYRATHIAASASSVWVCGSYHYKSSLHVSKGNLLGSLWENGCPVGLPLSAVWVSVSSTGVYGPSGMIWAALKSGEVFCFPPDTRKPLQVDPPRAGVIFKHLSATSDTMWALQEDGDIYVRKQISQRCPQGLSWKMLVLDQLGPCKIVHFSCGAEVVWACDNEGMIYLRIGVDIPHDEALPPAWVPVDGRATGYGAYFVQVFCSIDNRLVWALDNKRTVYVRRGICGELPVGLEWEVVEGTQAIHLCISCSTVWALCPNGDIACRFGITEKNCMGDYWKKVPGSYTYLSVTQSDDLWAISNEGKLYQRFTKMFQRRGIPQVEQLSSPIGEDDWELL</sequence>
<dbReference type="InterPro" id="IPR006624">
    <property type="entry name" value="Beta-propeller_rpt_TECPR"/>
</dbReference>
<accession>A0A8B7YVY4</accession>
<protein>
    <submittedName>
        <fullName evidence="3 4">Tectonin beta-propeller repeat-containing protein 2-like</fullName>
    </submittedName>
</protein>
<dbReference type="RefSeq" id="XP_022096649.1">
    <property type="nucleotide sequence ID" value="XM_022240957.1"/>
</dbReference>
<feature type="compositionally biased region" description="Polar residues" evidence="1">
    <location>
        <begin position="422"/>
        <end position="442"/>
    </location>
</feature>
<dbReference type="GO" id="GO:0005737">
    <property type="term" value="C:cytoplasm"/>
    <property type="evidence" value="ECO:0007669"/>
    <property type="project" value="GOC"/>
</dbReference>
<gene>
    <name evidence="3 4 5" type="primary">LOC110982514</name>
</gene>
<proteinExistence type="predicted"/>
<feature type="compositionally biased region" description="Polar residues" evidence="1">
    <location>
        <begin position="531"/>
        <end position="548"/>
    </location>
</feature>
<feature type="compositionally biased region" description="Basic and acidic residues" evidence="1">
    <location>
        <begin position="1"/>
        <end position="20"/>
    </location>
</feature>
<dbReference type="Gene3D" id="2.130.10.10">
    <property type="entry name" value="YVTN repeat-like/Quinoprotein amine dehydrogenase"/>
    <property type="match status" value="1"/>
</dbReference>